<dbReference type="EMBL" id="CBTK010000310">
    <property type="protein sequence ID" value="CDH47698.1"/>
    <property type="molecule type" value="Genomic_DNA"/>
</dbReference>
<evidence type="ECO:0000313" key="2">
    <source>
        <dbReference type="Proteomes" id="UP000019184"/>
    </source>
</evidence>
<protein>
    <submittedName>
        <fullName evidence="1">Uncharacterized protein</fullName>
    </submittedName>
</protein>
<sequence>MGTFGLDLKCRFGKQHFTLPKVPFHINQLDKTVRSIALDRDIKLKHIETRLFTNGFVQS</sequence>
<name>A0A7U7J5S0_9GAMM</name>
<reference evidence="1 2" key="1">
    <citation type="journal article" date="2014" name="ISME J.">
        <title>Candidatus Competibacter-lineage genomes retrieved from metagenomes reveal functional metabolic diversity.</title>
        <authorList>
            <person name="McIlroy S.J."/>
            <person name="Albertsen M."/>
            <person name="Andresen E.K."/>
            <person name="Saunders A.M."/>
            <person name="Kristiansen R."/>
            <person name="Stokholm-Bjerregaard M."/>
            <person name="Nielsen K.L."/>
            <person name="Nielsen P.H."/>
        </authorList>
    </citation>
    <scope>NUCLEOTIDE SEQUENCE [LARGE SCALE GENOMIC DNA]</scope>
    <source>
        <strain evidence="1 2">Run_B_J11</strain>
    </source>
</reference>
<dbReference type="AlphaFoldDB" id="A0A7U7J5S0"/>
<proteinExistence type="predicted"/>
<organism evidence="1 2">
    <name type="scientific">Candidatus Contendobacter odensis Run_B_J11</name>
    <dbReference type="NCBI Taxonomy" id="1400861"/>
    <lineage>
        <taxon>Bacteria</taxon>
        <taxon>Pseudomonadati</taxon>
        <taxon>Pseudomonadota</taxon>
        <taxon>Gammaproteobacteria</taxon>
        <taxon>Candidatus Competibacteraceae</taxon>
        <taxon>Candidatus Contendibacter</taxon>
    </lineage>
</organism>
<evidence type="ECO:0000313" key="1">
    <source>
        <dbReference type="EMBL" id="CDH47698.1"/>
    </source>
</evidence>
<accession>A0A7U7J5S0</accession>
<comment type="caution">
    <text evidence="1">The sequence shown here is derived from an EMBL/GenBank/DDBJ whole genome shotgun (WGS) entry which is preliminary data.</text>
</comment>
<dbReference type="Proteomes" id="UP000019184">
    <property type="component" value="Unassembled WGS sequence"/>
</dbReference>
<keyword evidence="2" id="KW-1185">Reference proteome</keyword>
<gene>
    <name evidence="1" type="ORF">BN874_900002</name>
</gene>